<evidence type="ECO:0000313" key="2">
    <source>
        <dbReference type="Proteomes" id="UP000808337"/>
    </source>
</evidence>
<name>A0A9D7SVG6_9BACT</name>
<sequence length="91" mass="10835">MVKYTKHNLKKLEDIFNELKITVRYEKGNFQSGYCIVFGKNIVIVNKFFDVEARINTLLEILDQGTFDPKQLTEENFDWYQKIRKGMLKPV</sequence>
<organism evidence="1 2">
    <name type="scientific">Candidatus Opimibacter skivensis</name>
    <dbReference type="NCBI Taxonomy" id="2982028"/>
    <lineage>
        <taxon>Bacteria</taxon>
        <taxon>Pseudomonadati</taxon>
        <taxon>Bacteroidota</taxon>
        <taxon>Saprospiria</taxon>
        <taxon>Saprospirales</taxon>
        <taxon>Saprospiraceae</taxon>
        <taxon>Candidatus Opimibacter</taxon>
    </lineage>
</organism>
<dbReference type="AlphaFoldDB" id="A0A9D7SVG6"/>
<gene>
    <name evidence="1" type="ORF">IPP15_04445</name>
</gene>
<accession>A0A9D7SVG6</accession>
<reference evidence="1 2" key="1">
    <citation type="submission" date="2020-10" db="EMBL/GenBank/DDBJ databases">
        <title>Connecting structure to function with the recovery of over 1000 high-quality activated sludge metagenome-assembled genomes encoding full-length rRNA genes using long-read sequencing.</title>
        <authorList>
            <person name="Singleton C.M."/>
            <person name="Petriglieri F."/>
            <person name="Kristensen J.M."/>
            <person name="Kirkegaard R.H."/>
            <person name="Michaelsen T.Y."/>
            <person name="Andersen M.H."/>
            <person name="Karst S.M."/>
            <person name="Dueholm M.S."/>
            <person name="Nielsen P.H."/>
            <person name="Albertsen M."/>
        </authorList>
    </citation>
    <scope>NUCLEOTIDE SEQUENCE [LARGE SCALE GENOMIC DNA]</scope>
    <source>
        <strain evidence="1">Ribe_18-Q3-R11-54_MAXAC.273</strain>
    </source>
</reference>
<evidence type="ECO:0000313" key="1">
    <source>
        <dbReference type="EMBL" id="MBK9981664.1"/>
    </source>
</evidence>
<dbReference type="EMBL" id="JADKGY010000001">
    <property type="protein sequence ID" value="MBK9981664.1"/>
    <property type="molecule type" value="Genomic_DNA"/>
</dbReference>
<comment type="caution">
    <text evidence="1">The sequence shown here is derived from an EMBL/GenBank/DDBJ whole genome shotgun (WGS) entry which is preliminary data.</text>
</comment>
<proteinExistence type="predicted"/>
<protein>
    <submittedName>
        <fullName evidence="1">Uncharacterized protein</fullName>
    </submittedName>
</protein>
<dbReference type="Proteomes" id="UP000808337">
    <property type="component" value="Unassembled WGS sequence"/>
</dbReference>